<gene>
    <name evidence="1" type="ORF">KME07_25240</name>
</gene>
<dbReference type="AlphaFoldDB" id="A0A951PH08"/>
<dbReference type="EMBL" id="JAHHHV010000092">
    <property type="protein sequence ID" value="MBW4468745.1"/>
    <property type="molecule type" value="Genomic_DNA"/>
</dbReference>
<organism evidence="1 2">
    <name type="scientific">Pegethrix bostrychoides GSE-TBD4-15B</name>
    <dbReference type="NCBI Taxonomy" id="2839662"/>
    <lineage>
        <taxon>Bacteria</taxon>
        <taxon>Bacillati</taxon>
        <taxon>Cyanobacteriota</taxon>
        <taxon>Cyanophyceae</taxon>
        <taxon>Oculatellales</taxon>
        <taxon>Oculatellaceae</taxon>
        <taxon>Pegethrix</taxon>
    </lineage>
</organism>
<dbReference type="PANTHER" id="PTHR32098">
    <property type="entry name" value="LYCOPENE BETA/EPSILON CYCLASE PROTEIN"/>
    <property type="match status" value="1"/>
</dbReference>
<reference evidence="1" key="1">
    <citation type="submission" date="2021-05" db="EMBL/GenBank/DDBJ databases">
        <authorList>
            <person name="Pietrasiak N."/>
            <person name="Ward R."/>
            <person name="Stajich J.E."/>
            <person name="Kurbessoian T."/>
        </authorList>
    </citation>
    <scope>NUCLEOTIDE SEQUENCE</scope>
    <source>
        <strain evidence="1">GSE-TBD4-15B</strain>
    </source>
</reference>
<dbReference type="Gene3D" id="3.50.50.60">
    <property type="entry name" value="FAD/NAD(P)-binding domain"/>
    <property type="match status" value="1"/>
</dbReference>
<evidence type="ECO:0000313" key="1">
    <source>
        <dbReference type="EMBL" id="MBW4468745.1"/>
    </source>
</evidence>
<dbReference type="InterPro" id="IPR036188">
    <property type="entry name" value="FAD/NAD-bd_sf"/>
</dbReference>
<dbReference type="Proteomes" id="UP000707356">
    <property type="component" value="Unassembled WGS sequence"/>
</dbReference>
<comment type="caution">
    <text evidence="1">The sequence shown here is derived from an EMBL/GenBank/DDBJ whole genome shotgun (WGS) entry which is preliminary data.</text>
</comment>
<accession>A0A951PH08</accession>
<reference evidence="1" key="2">
    <citation type="journal article" date="2022" name="Microbiol. Resour. Announc.">
        <title>Metagenome Sequencing to Explore Phylogenomics of Terrestrial Cyanobacteria.</title>
        <authorList>
            <person name="Ward R.D."/>
            <person name="Stajich J.E."/>
            <person name="Johansen J.R."/>
            <person name="Huntemann M."/>
            <person name="Clum A."/>
            <person name="Foster B."/>
            <person name="Foster B."/>
            <person name="Roux S."/>
            <person name="Palaniappan K."/>
            <person name="Varghese N."/>
            <person name="Mukherjee S."/>
            <person name="Reddy T.B.K."/>
            <person name="Daum C."/>
            <person name="Copeland A."/>
            <person name="Chen I.A."/>
            <person name="Ivanova N.N."/>
            <person name="Kyrpides N.C."/>
            <person name="Shapiro N."/>
            <person name="Eloe-Fadrosh E.A."/>
            <person name="Pietrasiak N."/>
        </authorList>
    </citation>
    <scope>NUCLEOTIDE SEQUENCE</scope>
    <source>
        <strain evidence="1">GSE-TBD4-15B</strain>
    </source>
</reference>
<protein>
    <submittedName>
        <fullName evidence="1">FAD-binding oxidoreductase</fullName>
    </submittedName>
</protein>
<name>A0A951PH08_9CYAN</name>
<evidence type="ECO:0000313" key="2">
    <source>
        <dbReference type="Proteomes" id="UP000707356"/>
    </source>
</evidence>
<dbReference type="PANTHER" id="PTHR32098:SF5">
    <property type="entry name" value="LYCOPENE BETA_EPSILON CYCLASE PROTEIN"/>
    <property type="match status" value="1"/>
</dbReference>
<dbReference type="SUPFAM" id="SSF51905">
    <property type="entry name" value="FAD/NAD(P)-binding domain"/>
    <property type="match status" value="1"/>
</dbReference>
<proteinExistence type="predicted"/>
<sequence length="514" mass="57387">MSLTAQILSQLPGTLETLRRADLLWQSYRDSSLPVVTVIQESPELLTQPDWDVIICGGTLGILIGAALAERGWRVALLERGRLRGRDQEWNISRQELQVLVELGLLSDAQLEQAIVTEYNPARLSFHKGIELCVENVLNVGVDPVFLLEALKEKFLAAGGHLVEQAAFETATLHSNGVSIQTNSGSFRARLLLDAMGHFSPIVRQARQGQRPDAVCLVVGSCAQGYAANQTGDLFASFTPIQDQRQYFWEAFPARDGRTTYLFTYLDADPSHPSLEALFEEYLHLLPDYQGVSLDQLQFQRALFGFFPCYRQPLKLSWNRMLAVGDSSGNQSPLSFGGFGAMIRHLRRLTNGTEAALQADLLDAQNLSLLQPYQPSLAVTWLFQRAMSVGVNQNLAPNQINELLSGVFGQMDELGDAVLKPFLQDVVQFPALTQTMLRVAITHPGLVLRVLPQVGVVTLLEWLGHYLLLATYTGLYRAGRRIQPWMQSLSASDHYRFERWLEAWQYGSGQDYHG</sequence>